<dbReference type="InterPro" id="IPR000192">
    <property type="entry name" value="Aminotrans_V_dom"/>
</dbReference>
<dbReference type="Proteomes" id="UP000031465">
    <property type="component" value="Unassembled WGS sequence"/>
</dbReference>
<comment type="cofactor">
    <cofactor evidence="1">
        <name>pyridoxal 5'-phosphate</name>
        <dbReference type="ChEBI" id="CHEBI:597326"/>
    </cofactor>
</comment>
<reference evidence="10 11" key="1">
    <citation type="journal article" date="2014" name="Mol. Biol. Evol.">
        <title>Massive expansion of Ubiquitination-related gene families within the Chlamydiae.</title>
        <authorList>
            <person name="Domman D."/>
            <person name="Collingro A."/>
            <person name="Lagkouvardos I."/>
            <person name="Gehre L."/>
            <person name="Weinmaier T."/>
            <person name="Rattei T."/>
            <person name="Subtil A."/>
            <person name="Horn M."/>
        </authorList>
    </citation>
    <scope>NUCLEOTIDE SEQUENCE [LARGE SCALE GENOMIC DNA]</scope>
    <source>
        <strain evidence="10 11">EI2</strain>
    </source>
</reference>
<comment type="function">
    <text evidence="2">Catalyzes the removal of elemental sulfur and selenium atoms from L-cysteine, L-cystine, L-selenocysteine, and L-selenocystine to produce L-alanine.</text>
</comment>
<dbReference type="GO" id="GO:0016829">
    <property type="term" value="F:lyase activity"/>
    <property type="evidence" value="ECO:0007669"/>
    <property type="project" value="UniProtKB-KW"/>
</dbReference>
<dbReference type="SUPFAM" id="SSF53383">
    <property type="entry name" value="PLP-dependent transferases"/>
    <property type="match status" value="1"/>
</dbReference>
<dbReference type="InterPro" id="IPR015421">
    <property type="entry name" value="PyrdxlP-dep_Trfase_major"/>
</dbReference>
<dbReference type="InterPro" id="IPR016454">
    <property type="entry name" value="Cysteine_dSase"/>
</dbReference>
<comment type="similarity">
    <text evidence="3">Belongs to the class-V pyridoxal-phosphate-dependent aminotransferase family. Csd subfamily.</text>
</comment>
<feature type="domain" description="Aminotransferase class V" evidence="9">
    <location>
        <begin position="31"/>
        <end position="400"/>
    </location>
</feature>
<dbReference type="PANTHER" id="PTHR43586">
    <property type="entry name" value="CYSTEINE DESULFURASE"/>
    <property type="match status" value="1"/>
</dbReference>
<dbReference type="GO" id="GO:0031071">
    <property type="term" value="F:cysteine desulfurase activity"/>
    <property type="evidence" value="ECO:0007669"/>
    <property type="project" value="UniProtKB-EC"/>
</dbReference>
<dbReference type="EMBL" id="JSAN01000016">
    <property type="protein sequence ID" value="KIC74033.1"/>
    <property type="molecule type" value="Genomic_DNA"/>
</dbReference>
<evidence type="ECO:0000259" key="9">
    <source>
        <dbReference type="Pfam" id="PF00266"/>
    </source>
</evidence>
<protein>
    <recommendedName>
        <fullName evidence="5">Probable cysteine desulfurase</fullName>
        <ecNumber evidence="4">2.8.1.7</ecNumber>
    </recommendedName>
</protein>
<dbReference type="PANTHER" id="PTHR43586:SF8">
    <property type="entry name" value="CYSTEINE DESULFURASE 1, CHLOROPLASTIC"/>
    <property type="match status" value="1"/>
</dbReference>
<dbReference type="GO" id="GO:0006534">
    <property type="term" value="P:cysteine metabolic process"/>
    <property type="evidence" value="ECO:0007669"/>
    <property type="project" value="InterPro"/>
</dbReference>
<dbReference type="PIRSF" id="PIRSF005572">
    <property type="entry name" value="NifS"/>
    <property type="match status" value="1"/>
</dbReference>
<evidence type="ECO:0000256" key="4">
    <source>
        <dbReference type="ARBA" id="ARBA00012239"/>
    </source>
</evidence>
<dbReference type="AlphaFoldDB" id="A0A0C1HHD4"/>
<keyword evidence="6 10" id="KW-0808">Transferase</keyword>
<evidence type="ECO:0000313" key="10">
    <source>
        <dbReference type="EMBL" id="KIC74033.1"/>
    </source>
</evidence>
<dbReference type="InterPro" id="IPR010970">
    <property type="entry name" value="Cys_dSase_SufS"/>
</dbReference>
<dbReference type="CDD" id="cd06453">
    <property type="entry name" value="SufS_like"/>
    <property type="match status" value="1"/>
</dbReference>
<keyword evidence="7" id="KW-0663">Pyridoxal phosphate</keyword>
<evidence type="ECO:0000256" key="7">
    <source>
        <dbReference type="ARBA" id="ARBA00022898"/>
    </source>
</evidence>
<dbReference type="Pfam" id="PF00266">
    <property type="entry name" value="Aminotran_5"/>
    <property type="match status" value="1"/>
</dbReference>
<accession>A0A0C1HHD4</accession>
<gene>
    <name evidence="10" type="primary">sufS</name>
    <name evidence="10" type="ORF">DB44_AR00160</name>
</gene>
<comment type="caution">
    <text evidence="10">The sequence shown here is derived from an EMBL/GenBank/DDBJ whole genome shotgun (WGS) entry which is preliminary data.</text>
</comment>
<dbReference type="Gene3D" id="3.90.1150.10">
    <property type="entry name" value="Aspartate Aminotransferase, domain 1"/>
    <property type="match status" value="1"/>
</dbReference>
<evidence type="ECO:0000256" key="8">
    <source>
        <dbReference type="ARBA" id="ARBA00050776"/>
    </source>
</evidence>
<keyword evidence="10" id="KW-0456">Lyase</keyword>
<sequence>MIMNPLEKSAVNRLRQDFPMLNKTMHGHPLIYFDSAATTQKPSAVIDCMSDFYRNHYGTVHRAVYELAIHSTENYQDTRLKVQRFINAANIEEIVFTRGATDSINMVAYSFGKVFVKPGDEILISAMEHHANIVPWQILCEDRGAVLKVIPMNKKGELLFDEYVKLLSPKTRLVAITHVANSLGTINPIKEIIKKAHEAGAKVLVDGAQSAPHLKIDVQDLDADFFVFSGHKLMGPTGIGILYGKAEILDQMPPYQGGGDMIEKVTFVKTTYNQLPLKFEAGTPMIAEVMGLGAALDYLNQIGIERIQTYEHTLLEYATKKLMQIPDLHIIGQAVNKTSLISFVIEGIHPLDIGTFLDLKGIAIRTGHHCAQPVMQFFNIPATARVSFAFYNTADEIDQLHLALSDIIKRLK</sequence>
<evidence type="ECO:0000313" key="11">
    <source>
        <dbReference type="Proteomes" id="UP000031465"/>
    </source>
</evidence>
<dbReference type="EC" id="2.8.1.7" evidence="4"/>
<dbReference type="InterPro" id="IPR015422">
    <property type="entry name" value="PyrdxlP-dep_Trfase_small"/>
</dbReference>
<dbReference type="PATRIC" id="fig|362787.3.peg.223"/>
<organism evidence="10 11">
    <name type="scientific">Candidatus Protochlamydia amoebophila</name>
    <dbReference type="NCBI Taxonomy" id="362787"/>
    <lineage>
        <taxon>Bacteria</taxon>
        <taxon>Pseudomonadati</taxon>
        <taxon>Chlamydiota</taxon>
        <taxon>Chlamydiia</taxon>
        <taxon>Parachlamydiales</taxon>
        <taxon>Parachlamydiaceae</taxon>
        <taxon>Candidatus Protochlamydia</taxon>
    </lineage>
</organism>
<dbReference type="NCBIfam" id="TIGR01979">
    <property type="entry name" value="sufS"/>
    <property type="match status" value="1"/>
</dbReference>
<evidence type="ECO:0000256" key="5">
    <source>
        <dbReference type="ARBA" id="ARBA00021850"/>
    </source>
</evidence>
<name>A0A0C1HHD4_9BACT</name>
<evidence type="ECO:0000256" key="2">
    <source>
        <dbReference type="ARBA" id="ARBA00002824"/>
    </source>
</evidence>
<dbReference type="Gene3D" id="3.40.640.10">
    <property type="entry name" value="Type I PLP-dependent aspartate aminotransferase-like (Major domain)"/>
    <property type="match status" value="1"/>
</dbReference>
<evidence type="ECO:0000256" key="1">
    <source>
        <dbReference type="ARBA" id="ARBA00001933"/>
    </source>
</evidence>
<dbReference type="GO" id="GO:0030170">
    <property type="term" value="F:pyridoxal phosphate binding"/>
    <property type="evidence" value="ECO:0007669"/>
    <property type="project" value="InterPro"/>
</dbReference>
<evidence type="ECO:0000256" key="6">
    <source>
        <dbReference type="ARBA" id="ARBA00022679"/>
    </source>
</evidence>
<comment type="catalytic activity">
    <reaction evidence="8">
        <text>(sulfur carrier)-H + L-cysteine = (sulfur carrier)-SH + L-alanine</text>
        <dbReference type="Rhea" id="RHEA:43892"/>
        <dbReference type="Rhea" id="RHEA-COMP:14737"/>
        <dbReference type="Rhea" id="RHEA-COMP:14739"/>
        <dbReference type="ChEBI" id="CHEBI:29917"/>
        <dbReference type="ChEBI" id="CHEBI:35235"/>
        <dbReference type="ChEBI" id="CHEBI:57972"/>
        <dbReference type="ChEBI" id="CHEBI:64428"/>
        <dbReference type="EC" id="2.8.1.7"/>
    </reaction>
</comment>
<evidence type="ECO:0000256" key="3">
    <source>
        <dbReference type="ARBA" id="ARBA00010447"/>
    </source>
</evidence>
<dbReference type="InterPro" id="IPR015424">
    <property type="entry name" value="PyrdxlP-dep_Trfase"/>
</dbReference>
<proteinExistence type="inferred from homology"/>